<comment type="caution">
    <text evidence="7">The sequence shown here is derived from an EMBL/GenBank/DDBJ whole genome shotgun (WGS) entry which is preliminary data.</text>
</comment>
<feature type="transmembrane region" description="Helical" evidence="5">
    <location>
        <begin position="93"/>
        <end position="114"/>
    </location>
</feature>
<dbReference type="InterPro" id="IPR013130">
    <property type="entry name" value="Fe3_Rdtase_TM_dom"/>
</dbReference>
<feature type="transmembrane region" description="Helical" evidence="5">
    <location>
        <begin position="126"/>
        <end position="143"/>
    </location>
</feature>
<evidence type="ECO:0000313" key="7">
    <source>
        <dbReference type="EMBL" id="MBR7837849.1"/>
    </source>
</evidence>
<feature type="domain" description="Ferric oxidoreductase" evidence="6">
    <location>
        <begin position="17"/>
        <end position="138"/>
    </location>
</feature>
<protein>
    <submittedName>
        <fullName evidence="7">Ferric reductase-like transmembrane domain-containing protein</fullName>
    </submittedName>
</protein>
<sequence>MSELLDNPLWFATRAAGSVALILLTATTVLGVAGVVRYAPNPVRRFELAALHRNLSLLSLALLAVHIGTALADSYVPIGWISALVPFVSPYRTLWVGLGTLAFDLLLAVAITSALRLRIGLRRWKAAHILAYAAWPMAVFHGAGTGSDTKLGPQLVLYALCIASVIAASWWRLNQAGPGRVGARVGAALLSVAVAGAFYAFVVSGPLAPGWSHRAAPPATTPRIGGAR</sequence>
<name>A0A941EZ72_9ACTN</name>
<dbReference type="RefSeq" id="WP_212532311.1">
    <property type="nucleotide sequence ID" value="NZ_JAGSOG010000235.1"/>
</dbReference>
<gene>
    <name evidence="7" type="ORF">KDL01_31530</name>
</gene>
<organism evidence="7 8">
    <name type="scientific">Actinospica durhamensis</name>
    <dbReference type="NCBI Taxonomy" id="1508375"/>
    <lineage>
        <taxon>Bacteria</taxon>
        <taxon>Bacillati</taxon>
        <taxon>Actinomycetota</taxon>
        <taxon>Actinomycetes</taxon>
        <taxon>Catenulisporales</taxon>
        <taxon>Actinospicaceae</taxon>
        <taxon>Actinospica</taxon>
    </lineage>
</organism>
<dbReference type="EMBL" id="JAGSOG010000235">
    <property type="protein sequence ID" value="MBR7837849.1"/>
    <property type="molecule type" value="Genomic_DNA"/>
</dbReference>
<evidence type="ECO:0000256" key="5">
    <source>
        <dbReference type="SAM" id="Phobius"/>
    </source>
</evidence>
<feature type="transmembrane region" description="Helical" evidence="5">
    <location>
        <begin position="15"/>
        <end position="36"/>
    </location>
</feature>
<accession>A0A941EZ72</accession>
<evidence type="ECO:0000256" key="3">
    <source>
        <dbReference type="ARBA" id="ARBA00022989"/>
    </source>
</evidence>
<feature type="transmembrane region" description="Helical" evidence="5">
    <location>
        <begin position="57"/>
        <end position="81"/>
    </location>
</feature>
<evidence type="ECO:0000256" key="2">
    <source>
        <dbReference type="ARBA" id="ARBA00022692"/>
    </source>
</evidence>
<feature type="transmembrane region" description="Helical" evidence="5">
    <location>
        <begin position="185"/>
        <end position="208"/>
    </location>
</feature>
<dbReference type="Proteomes" id="UP000675781">
    <property type="component" value="Unassembled WGS sequence"/>
</dbReference>
<dbReference type="Pfam" id="PF01794">
    <property type="entry name" value="Ferric_reduct"/>
    <property type="match status" value="1"/>
</dbReference>
<keyword evidence="2 5" id="KW-0812">Transmembrane</keyword>
<comment type="subcellular location">
    <subcellularLocation>
        <location evidence="1">Membrane</location>
        <topology evidence="1">Multi-pass membrane protein</topology>
    </subcellularLocation>
</comment>
<keyword evidence="8" id="KW-1185">Reference proteome</keyword>
<keyword evidence="3 5" id="KW-1133">Transmembrane helix</keyword>
<feature type="transmembrane region" description="Helical" evidence="5">
    <location>
        <begin position="155"/>
        <end position="173"/>
    </location>
</feature>
<evidence type="ECO:0000256" key="4">
    <source>
        <dbReference type="ARBA" id="ARBA00023136"/>
    </source>
</evidence>
<keyword evidence="4 5" id="KW-0472">Membrane</keyword>
<evidence type="ECO:0000259" key="6">
    <source>
        <dbReference type="Pfam" id="PF01794"/>
    </source>
</evidence>
<evidence type="ECO:0000313" key="8">
    <source>
        <dbReference type="Proteomes" id="UP000675781"/>
    </source>
</evidence>
<reference evidence="7" key="1">
    <citation type="submission" date="2021-04" db="EMBL/GenBank/DDBJ databases">
        <title>Genome based classification of Actinospica acidithermotolerans sp. nov., an actinobacterium isolated from an Indonesian hot spring.</title>
        <authorList>
            <person name="Kusuma A.B."/>
            <person name="Putra K.E."/>
            <person name="Nafisah S."/>
            <person name="Loh J."/>
            <person name="Nouioui I."/>
            <person name="Goodfellow M."/>
        </authorList>
    </citation>
    <scope>NUCLEOTIDE SEQUENCE</scope>
    <source>
        <strain evidence="7">CSCA 57</strain>
    </source>
</reference>
<proteinExistence type="predicted"/>
<dbReference type="AlphaFoldDB" id="A0A941EZ72"/>
<evidence type="ECO:0000256" key="1">
    <source>
        <dbReference type="ARBA" id="ARBA00004141"/>
    </source>
</evidence>